<organism evidence="1 2">
    <name type="scientific">Candidatus Limadaptatus stercoripullorum</name>
    <dbReference type="NCBI Taxonomy" id="2840846"/>
    <lineage>
        <taxon>Bacteria</taxon>
        <taxon>Bacillati</taxon>
        <taxon>Bacillota</taxon>
        <taxon>Clostridia</taxon>
        <taxon>Eubacteriales</taxon>
        <taxon>Candidatus Limadaptatus</taxon>
    </lineage>
</organism>
<protein>
    <recommendedName>
        <fullName evidence="3">DNA polymerase III subunit delta</fullName>
    </recommendedName>
</protein>
<dbReference type="PANTHER" id="PTHR11669:SF8">
    <property type="entry name" value="DNA POLYMERASE III SUBUNIT DELTA"/>
    <property type="match status" value="1"/>
</dbReference>
<accession>A0A9D1NAU3</accession>
<dbReference type="Proteomes" id="UP000886857">
    <property type="component" value="Unassembled WGS sequence"/>
</dbReference>
<dbReference type="InterPro" id="IPR050238">
    <property type="entry name" value="DNA_Rep/Repair_Clamp_Loader"/>
</dbReference>
<dbReference type="Gene3D" id="3.40.50.300">
    <property type="entry name" value="P-loop containing nucleotide triphosphate hydrolases"/>
    <property type="match status" value="1"/>
</dbReference>
<reference evidence="1" key="2">
    <citation type="journal article" date="2021" name="PeerJ">
        <title>Extensive microbial diversity within the chicken gut microbiome revealed by metagenomics and culture.</title>
        <authorList>
            <person name="Gilroy R."/>
            <person name="Ravi A."/>
            <person name="Getino M."/>
            <person name="Pursley I."/>
            <person name="Horton D.L."/>
            <person name="Alikhan N.F."/>
            <person name="Baker D."/>
            <person name="Gharbi K."/>
            <person name="Hall N."/>
            <person name="Watson M."/>
            <person name="Adriaenssens E.M."/>
            <person name="Foster-Nyarko E."/>
            <person name="Jarju S."/>
            <person name="Secka A."/>
            <person name="Antonio M."/>
            <person name="Oren A."/>
            <person name="Chaudhuri R.R."/>
            <person name="La Ragione R."/>
            <person name="Hildebrand F."/>
            <person name="Pallen M.J."/>
        </authorList>
    </citation>
    <scope>NUCLEOTIDE SEQUENCE</scope>
    <source>
        <strain evidence="1">10406</strain>
    </source>
</reference>
<name>A0A9D1NAU3_9FIRM</name>
<dbReference type="PANTHER" id="PTHR11669">
    <property type="entry name" value="REPLICATION FACTOR C / DNA POLYMERASE III GAMMA-TAU SUBUNIT"/>
    <property type="match status" value="1"/>
</dbReference>
<dbReference type="EMBL" id="DVOE01000083">
    <property type="protein sequence ID" value="HIU99256.1"/>
    <property type="molecule type" value="Genomic_DNA"/>
</dbReference>
<dbReference type="InterPro" id="IPR027417">
    <property type="entry name" value="P-loop_NTPase"/>
</dbReference>
<evidence type="ECO:0000313" key="1">
    <source>
        <dbReference type="EMBL" id="HIU99256.1"/>
    </source>
</evidence>
<dbReference type="SUPFAM" id="SSF52540">
    <property type="entry name" value="P-loop containing nucleoside triphosphate hydrolases"/>
    <property type="match status" value="1"/>
</dbReference>
<gene>
    <name evidence="1" type="ORF">IAC73_05395</name>
</gene>
<dbReference type="GO" id="GO:0006261">
    <property type="term" value="P:DNA-templated DNA replication"/>
    <property type="evidence" value="ECO:0007669"/>
    <property type="project" value="TreeGrafter"/>
</dbReference>
<dbReference type="AlphaFoldDB" id="A0A9D1NAU3"/>
<evidence type="ECO:0008006" key="3">
    <source>
        <dbReference type="Google" id="ProtNLM"/>
    </source>
</evidence>
<dbReference type="Pfam" id="PF13177">
    <property type="entry name" value="DNA_pol3_delta2"/>
    <property type="match status" value="1"/>
</dbReference>
<comment type="caution">
    <text evidence="1">The sequence shown here is derived from an EMBL/GenBank/DDBJ whole genome shotgun (WGS) entry which is preliminary data.</text>
</comment>
<sequence>MKAPLFYDAVMGSRAFSLFLKDASSSLGHAYMVVCPDDETVAEFFTLAATTLFCETGSACLECSACRRVLANGEPDITEIFPDGTAVKVAQIKAMTADAYISPTGSRKLYFVHRADLMTAEAQNKLLKTLEEPPENVTFFLGTANQSRLLDTVRSRCRPLVILPFPRETVFAGLRALGVDKDTAAAAASCSDGCLGLAKQFADSPRPGEMYREAAALLAGMKRSPDVLAASRTPSLAANAAEFLPLLATATRDVLTIKTGGSVPAAPDTTALLKEAAATFSLRALAVTQKLINKALEELSYRVDTLSVTDNLLFSILEVKHKWQS</sequence>
<proteinExistence type="predicted"/>
<evidence type="ECO:0000313" key="2">
    <source>
        <dbReference type="Proteomes" id="UP000886857"/>
    </source>
</evidence>
<reference evidence="1" key="1">
    <citation type="submission" date="2020-10" db="EMBL/GenBank/DDBJ databases">
        <authorList>
            <person name="Gilroy R."/>
        </authorList>
    </citation>
    <scope>NUCLEOTIDE SEQUENCE</scope>
    <source>
        <strain evidence="1">10406</strain>
    </source>
</reference>